<proteinExistence type="predicted"/>
<evidence type="ECO:0000256" key="1">
    <source>
        <dbReference type="SAM" id="Phobius"/>
    </source>
</evidence>
<keyword evidence="1" id="KW-0472">Membrane</keyword>
<dbReference type="Proteomes" id="UP000184440">
    <property type="component" value="Unassembled WGS sequence"/>
</dbReference>
<keyword evidence="1" id="KW-0812">Transmembrane</keyword>
<gene>
    <name evidence="2" type="ORF">SAMN05443668_110155</name>
</gene>
<evidence type="ECO:0000313" key="3">
    <source>
        <dbReference type="Proteomes" id="UP000184440"/>
    </source>
</evidence>
<protein>
    <submittedName>
        <fullName evidence="2">Uncharacterized protein</fullName>
    </submittedName>
</protein>
<organism evidence="2 3">
    <name type="scientific">Cryptosporangium aurantiacum</name>
    <dbReference type="NCBI Taxonomy" id="134849"/>
    <lineage>
        <taxon>Bacteria</taxon>
        <taxon>Bacillati</taxon>
        <taxon>Actinomycetota</taxon>
        <taxon>Actinomycetes</taxon>
        <taxon>Cryptosporangiales</taxon>
        <taxon>Cryptosporangiaceae</taxon>
        <taxon>Cryptosporangium</taxon>
    </lineage>
</organism>
<accession>A0A1M7RDR1</accession>
<dbReference type="STRING" id="134849.SAMN05443668_110155"/>
<feature type="transmembrane region" description="Helical" evidence="1">
    <location>
        <begin position="12"/>
        <end position="32"/>
    </location>
</feature>
<keyword evidence="3" id="KW-1185">Reference proteome</keyword>
<dbReference type="AlphaFoldDB" id="A0A1M7RDR1"/>
<sequence length="109" mass="11293">MTTPVIQKRPWWTALLVVNYLSGAHLALVFALRPLAPEILPGPILVLVVFGGVPGTGAAILVGWLVLALSKRSPGRRPSVDALVAAGVGALVAPFLLIAGGVLVLWGTR</sequence>
<reference evidence="2 3" key="1">
    <citation type="submission" date="2016-11" db="EMBL/GenBank/DDBJ databases">
        <authorList>
            <person name="Jaros S."/>
            <person name="Januszkiewicz K."/>
            <person name="Wedrychowicz H."/>
        </authorList>
    </citation>
    <scope>NUCLEOTIDE SEQUENCE [LARGE SCALE GENOMIC DNA]</scope>
    <source>
        <strain evidence="2 3">DSM 46144</strain>
    </source>
</reference>
<dbReference type="EMBL" id="FRCS01000010">
    <property type="protein sequence ID" value="SHN44302.1"/>
    <property type="molecule type" value="Genomic_DNA"/>
</dbReference>
<feature type="transmembrane region" description="Helical" evidence="1">
    <location>
        <begin position="44"/>
        <end position="70"/>
    </location>
</feature>
<evidence type="ECO:0000313" key="2">
    <source>
        <dbReference type="EMBL" id="SHN44302.1"/>
    </source>
</evidence>
<dbReference type="RefSeq" id="WP_143175472.1">
    <property type="nucleotide sequence ID" value="NZ_FRCS01000010.1"/>
</dbReference>
<name>A0A1M7RDR1_9ACTN</name>
<feature type="transmembrane region" description="Helical" evidence="1">
    <location>
        <begin position="82"/>
        <end position="106"/>
    </location>
</feature>
<keyword evidence="1" id="KW-1133">Transmembrane helix</keyword>